<keyword evidence="1" id="KW-0732">Signal</keyword>
<name>A0A565B6Z2_9BRAS</name>
<sequence length="124" mass="14390">MQNMFLLIHCSVIFVLQGDRIQASVKQKLLRKFQNDLPEGEFRDIVLANDRDYRAKKHPCKINFLFTTCVKRCDVIPKIPRFDFCAFSDIIAQSNDTDVFIDILGEIVGMDSQVKEKNLLRHSI</sequence>
<dbReference type="EMBL" id="CABITT030000003">
    <property type="protein sequence ID" value="VVA97391.1"/>
    <property type="molecule type" value="Genomic_DNA"/>
</dbReference>
<dbReference type="Proteomes" id="UP000489600">
    <property type="component" value="Unassembled WGS sequence"/>
</dbReference>
<feature type="chain" id="PRO_5022129165" evidence="1">
    <location>
        <begin position="19"/>
        <end position="124"/>
    </location>
</feature>
<dbReference type="OrthoDB" id="1047178at2759"/>
<protein>
    <submittedName>
        <fullName evidence="2">Uncharacterized protein</fullName>
    </submittedName>
</protein>
<organism evidence="2 3">
    <name type="scientific">Arabis nemorensis</name>
    <dbReference type="NCBI Taxonomy" id="586526"/>
    <lineage>
        <taxon>Eukaryota</taxon>
        <taxon>Viridiplantae</taxon>
        <taxon>Streptophyta</taxon>
        <taxon>Embryophyta</taxon>
        <taxon>Tracheophyta</taxon>
        <taxon>Spermatophyta</taxon>
        <taxon>Magnoliopsida</taxon>
        <taxon>eudicotyledons</taxon>
        <taxon>Gunneridae</taxon>
        <taxon>Pentapetalae</taxon>
        <taxon>rosids</taxon>
        <taxon>malvids</taxon>
        <taxon>Brassicales</taxon>
        <taxon>Brassicaceae</taxon>
        <taxon>Arabideae</taxon>
        <taxon>Arabis</taxon>
    </lineage>
</organism>
<comment type="caution">
    <text evidence="2">The sequence shown here is derived from an EMBL/GenBank/DDBJ whole genome shotgun (WGS) entry which is preliminary data.</text>
</comment>
<evidence type="ECO:0000313" key="3">
    <source>
        <dbReference type="Proteomes" id="UP000489600"/>
    </source>
</evidence>
<feature type="signal peptide" evidence="1">
    <location>
        <begin position="1"/>
        <end position="18"/>
    </location>
</feature>
<accession>A0A565B6Z2</accession>
<evidence type="ECO:0000313" key="2">
    <source>
        <dbReference type="EMBL" id="VVA97391.1"/>
    </source>
</evidence>
<gene>
    <name evidence="2" type="ORF">ANE_LOCUS7836</name>
</gene>
<proteinExistence type="predicted"/>
<dbReference type="AlphaFoldDB" id="A0A565B6Z2"/>
<evidence type="ECO:0000256" key="1">
    <source>
        <dbReference type="SAM" id="SignalP"/>
    </source>
</evidence>
<reference evidence="2" key="1">
    <citation type="submission" date="2019-07" db="EMBL/GenBank/DDBJ databases">
        <authorList>
            <person name="Dittberner H."/>
        </authorList>
    </citation>
    <scope>NUCLEOTIDE SEQUENCE [LARGE SCALE GENOMIC DNA]</scope>
</reference>
<keyword evidence="3" id="KW-1185">Reference proteome</keyword>